<dbReference type="Gene3D" id="2.40.50.140">
    <property type="entry name" value="Nucleic acid-binding proteins"/>
    <property type="match status" value="1"/>
</dbReference>
<dbReference type="AlphaFoldDB" id="A0A1M4UNT9"/>
<dbReference type="EMBL" id="FQTY01000003">
    <property type="protein sequence ID" value="SHE58386.1"/>
    <property type="molecule type" value="Genomic_DNA"/>
</dbReference>
<name>A0A1M4UNT9_9FIRM</name>
<sequence>MPVSVGDVVDGTVTGITNFGAFIQLPEGKSGLVHISEISHDYVEKVSDHLKKDQKVRVKILSISNEGKISLSIRQAKPKTTKPVEIEWNKPDDKQKYMSFEDKINKFLKDSSEKQEQLKTRDSRRSNSMKQKKMSGIEL</sequence>
<dbReference type="Proteomes" id="UP000184114">
    <property type="component" value="Unassembled WGS sequence"/>
</dbReference>
<evidence type="ECO:0000256" key="1">
    <source>
        <dbReference type="ARBA" id="ARBA00006767"/>
    </source>
</evidence>
<evidence type="ECO:0000259" key="5">
    <source>
        <dbReference type="PROSITE" id="PS50126"/>
    </source>
</evidence>
<gene>
    <name evidence="6" type="ORF">SAMN02745784_01190</name>
</gene>
<dbReference type="PROSITE" id="PS50126">
    <property type="entry name" value="S1"/>
    <property type="match status" value="1"/>
</dbReference>
<reference evidence="7" key="1">
    <citation type="submission" date="2016-11" db="EMBL/GenBank/DDBJ databases">
        <authorList>
            <person name="Varghese N."/>
            <person name="Submissions S."/>
        </authorList>
    </citation>
    <scope>NUCLEOTIDE SEQUENCE [LARGE SCALE GENOMIC DNA]</scope>
    <source>
        <strain evidence="7">DSM 18095</strain>
    </source>
</reference>
<dbReference type="PANTHER" id="PTHR10724">
    <property type="entry name" value="30S RIBOSOMAL PROTEIN S1"/>
    <property type="match status" value="1"/>
</dbReference>
<evidence type="ECO:0000313" key="7">
    <source>
        <dbReference type="Proteomes" id="UP000184114"/>
    </source>
</evidence>
<dbReference type="SUPFAM" id="SSF50249">
    <property type="entry name" value="Nucleic acid-binding proteins"/>
    <property type="match status" value="1"/>
</dbReference>
<keyword evidence="2" id="KW-0689">Ribosomal protein</keyword>
<dbReference type="CDD" id="cd05692">
    <property type="entry name" value="S1_RPS1_repeat_hs4"/>
    <property type="match status" value="1"/>
</dbReference>
<comment type="similarity">
    <text evidence="1">Belongs to the bacterial ribosomal protein bS1 family.</text>
</comment>
<evidence type="ECO:0000313" key="6">
    <source>
        <dbReference type="EMBL" id="SHE58386.1"/>
    </source>
</evidence>
<dbReference type="STRING" id="1123404.SAMN02745784_01190"/>
<dbReference type="InterPro" id="IPR050437">
    <property type="entry name" value="Ribos_protein_bS1-like"/>
</dbReference>
<dbReference type="GO" id="GO:0005840">
    <property type="term" value="C:ribosome"/>
    <property type="evidence" value="ECO:0007669"/>
    <property type="project" value="UniProtKB-KW"/>
</dbReference>
<keyword evidence="3" id="KW-0687">Ribonucleoprotein</keyword>
<dbReference type="InterPro" id="IPR012340">
    <property type="entry name" value="NA-bd_OB-fold"/>
</dbReference>
<dbReference type="GO" id="GO:0003729">
    <property type="term" value="F:mRNA binding"/>
    <property type="evidence" value="ECO:0007669"/>
    <property type="project" value="TreeGrafter"/>
</dbReference>
<protein>
    <submittedName>
        <fullName evidence="6">S1 RNA binding domain protein</fullName>
    </submittedName>
</protein>
<dbReference type="Pfam" id="PF00575">
    <property type="entry name" value="S1"/>
    <property type="match status" value="1"/>
</dbReference>
<organism evidence="6 7">
    <name type="scientific">Tissierella praeacuta DSM 18095</name>
    <dbReference type="NCBI Taxonomy" id="1123404"/>
    <lineage>
        <taxon>Bacteria</taxon>
        <taxon>Bacillati</taxon>
        <taxon>Bacillota</taxon>
        <taxon>Tissierellia</taxon>
        <taxon>Tissierellales</taxon>
        <taxon>Tissierellaceae</taxon>
        <taxon>Tissierella</taxon>
    </lineage>
</organism>
<feature type="domain" description="S1 motif" evidence="5">
    <location>
        <begin position="6"/>
        <end position="74"/>
    </location>
</feature>
<dbReference type="GO" id="GO:1990904">
    <property type="term" value="C:ribonucleoprotein complex"/>
    <property type="evidence" value="ECO:0007669"/>
    <property type="project" value="UniProtKB-KW"/>
</dbReference>
<dbReference type="GO" id="GO:0006412">
    <property type="term" value="P:translation"/>
    <property type="evidence" value="ECO:0007669"/>
    <property type="project" value="TreeGrafter"/>
</dbReference>
<proteinExistence type="inferred from homology"/>
<evidence type="ECO:0000256" key="4">
    <source>
        <dbReference type="SAM" id="MobiDB-lite"/>
    </source>
</evidence>
<dbReference type="SMART" id="SM00316">
    <property type="entry name" value="S1"/>
    <property type="match status" value="1"/>
</dbReference>
<keyword evidence="7" id="KW-1185">Reference proteome</keyword>
<dbReference type="GO" id="GO:0003735">
    <property type="term" value="F:structural constituent of ribosome"/>
    <property type="evidence" value="ECO:0007669"/>
    <property type="project" value="TreeGrafter"/>
</dbReference>
<dbReference type="RefSeq" id="WP_072974243.1">
    <property type="nucleotide sequence ID" value="NZ_FQTY01000003.1"/>
</dbReference>
<dbReference type="InterPro" id="IPR003029">
    <property type="entry name" value="S1_domain"/>
</dbReference>
<dbReference type="PANTHER" id="PTHR10724:SF7">
    <property type="entry name" value="SMALL RIBOSOMAL SUBUNIT PROTEIN BS1C"/>
    <property type="match status" value="1"/>
</dbReference>
<feature type="compositionally biased region" description="Basic and acidic residues" evidence="4">
    <location>
        <begin position="111"/>
        <end position="125"/>
    </location>
</feature>
<evidence type="ECO:0000256" key="2">
    <source>
        <dbReference type="ARBA" id="ARBA00022980"/>
    </source>
</evidence>
<feature type="region of interest" description="Disordered" evidence="4">
    <location>
        <begin position="111"/>
        <end position="139"/>
    </location>
</feature>
<evidence type="ECO:0000256" key="3">
    <source>
        <dbReference type="ARBA" id="ARBA00023274"/>
    </source>
</evidence>
<accession>A0A1M4UNT9</accession>
<dbReference type="GeneID" id="90995998"/>